<accession>C6WY95</accession>
<name>C6WY95_METML</name>
<dbReference type="eggNOG" id="ENOG5033EVI">
    <property type="taxonomic scope" value="Bacteria"/>
</dbReference>
<keyword evidence="1" id="KW-0812">Transmembrane</keyword>
<evidence type="ECO:0000256" key="1">
    <source>
        <dbReference type="SAM" id="Phobius"/>
    </source>
</evidence>
<reference evidence="2 3" key="2">
    <citation type="journal article" date="2011" name="J. Bacteriol.">
        <title>Genomes of three methylotrophs from a single niche uncover genetic and metabolic divergence of Methylophilaceae.</title>
        <authorList>
            <person name="Lapidus A."/>
            <person name="Clum A."/>
            <person name="Labutti K."/>
            <person name="Kaluzhnaya M.G."/>
            <person name="Lim S."/>
            <person name="Beck D.A."/>
            <person name="Glavina Del Rio T."/>
            <person name="Nolan M."/>
            <person name="Mavromatis K."/>
            <person name="Huntemann M."/>
            <person name="Lucas S."/>
            <person name="Lidstrom M.E."/>
            <person name="Ivanova N."/>
            <person name="Chistoserdova L."/>
        </authorList>
    </citation>
    <scope>NUCLEOTIDE SEQUENCE [LARGE SCALE GENOMIC DNA]</scope>
    <source>
        <strain evidence="3">JLW8 / ATCC BAA-1282 / DSM 17540</strain>
    </source>
</reference>
<dbReference type="EMBL" id="CP001672">
    <property type="protein sequence ID" value="ACT46991.1"/>
    <property type="molecule type" value="Genomic_DNA"/>
</dbReference>
<gene>
    <name evidence="2" type="ordered locus">Mmol_0080</name>
</gene>
<dbReference type="AlphaFoldDB" id="C6WY95"/>
<evidence type="ECO:0000313" key="2">
    <source>
        <dbReference type="EMBL" id="ACT46991.1"/>
    </source>
</evidence>
<proteinExistence type="predicted"/>
<dbReference type="KEGG" id="mmb:Mmol_0080"/>
<protein>
    <submittedName>
        <fullName evidence="2">Uncharacterized protein</fullName>
    </submittedName>
</protein>
<dbReference type="OrthoDB" id="7573487at2"/>
<sequence>MLYKAWIPNVSGNLSFSNIRGSKIPNRAKAPHTFNHIANEDNGWIYSLQERDLSDGAFPNRDGKFYYLLKANIERRWEQNEILRGYVITYPKTQLTQEEKKLIETIKADVFDSNQIDKLLEIWKQKSFFIQVNFELSRDGFIDLNLEQSLDKEISYSIVFESYSFLKDLIHAHKFHRYDDDAIVVPYPDKQDNDLWIVKTLRNLHRSVVFSYRNATHQQDILNALGKLSYLDSFQNIAKNKYGDLIRKDNWIDTGILKTSLDLKLRDKESLENNKSDLQQTLLNIILSLFGLIIAMTQLLQVPCIDGLTYDSSCVSHDQKFMFALDTGSLGYVQIILKYWTQIALSMPIVIGILLIMVNFWRIDRWLNNNIGHSWWGGYIRSILAFAVSDKCGILLAFGWVIIFAVIMVSLLMVGLGLFHPSFY</sequence>
<feature type="transmembrane region" description="Helical" evidence="1">
    <location>
        <begin position="339"/>
        <end position="361"/>
    </location>
</feature>
<dbReference type="HOGENOM" id="CLU_646903_0_0_4"/>
<keyword evidence="1" id="KW-1133">Transmembrane helix</keyword>
<keyword evidence="1" id="KW-0472">Membrane</keyword>
<organism evidence="2 3">
    <name type="scientific">Methylotenera mobilis (strain JLW8 / ATCC BAA-1282 / DSM 17540)</name>
    <dbReference type="NCBI Taxonomy" id="583345"/>
    <lineage>
        <taxon>Bacteria</taxon>
        <taxon>Pseudomonadati</taxon>
        <taxon>Pseudomonadota</taxon>
        <taxon>Betaproteobacteria</taxon>
        <taxon>Nitrosomonadales</taxon>
        <taxon>Methylophilaceae</taxon>
        <taxon>Methylotenera</taxon>
    </lineage>
</organism>
<dbReference type="Proteomes" id="UP000002742">
    <property type="component" value="Chromosome"/>
</dbReference>
<feature type="transmembrane region" description="Helical" evidence="1">
    <location>
        <begin position="281"/>
        <end position="300"/>
    </location>
</feature>
<reference evidence="3" key="1">
    <citation type="submission" date="2009-07" db="EMBL/GenBank/DDBJ databases">
        <title>Complete sequence of Methylotenera mobilis JLW8.</title>
        <authorList>
            <consortium name="US DOE Joint Genome Institute"/>
            <person name="Lucas S."/>
            <person name="Copeland A."/>
            <person name="Lapidus A."/>
            <person name="Glavina del Rio T."/>
            <person name="Tice H."/>
            <person name="Bruce D."/>
            <person name="Goodwin L."/>
            <person name="Pitluck S."/>
            <person name="LaButti K.M."/>
            <person name="Clum A."/>
            <person name="Larimer F."/>
            <person name="Land M."/>
            <person name="Hauser L."/>
            <person name="Kyrpides N."/>
            <person name="Mikhailova N."/>
            <person name="Kayluzhnaya M."/>
            <person name="Chistoserdova L."/>
        </authorList>
    </citation>
    <scope>NUCLEOTIDE SEQUENCE [LARGE SCALE GENOMIC DNA]</scope>
    <source>
        <strain evidence="3">JLW8 / ATCC BAA-1282 / DSM 17540</strain>
    </source>
</reference>
<dbReference type="RefSeq" id="WP_012777448.1">
    <property type="nucleotide sequence ID" value="NC_012968.1"/>
</dbReference>
<feature type="transmembrane region" description="Helical" evidence="1">
    <location>
        <begin position="394"/>
        <end position="419"/>
    </location>
</feature>
<keyword evidence="3" id="KW-1185">Reference proteome</keyword>
<evidence type="ECO:0000313" key="3">
    <source>
        <dbReference type="Proteomes" id="UP000002742"/>
    </source>
</evidence>